<dbReference type="SUPFAM" id="SSF56349">
    <property type="entry name" value="DNA breaking-rejoining enzymes"/>
    <property type="match status" value="1"/>
</dbReference>
<comment type="caution">
    <text evidence="5">The sequence shown here is derived from an EMBL/GenBank/DDBJ whole genome shotgun (WGS) entry which is preliminary data.</text>
</comment>
<feature type="region of interest" description="Disordered" evidence="4">
    <location>
        <begin position="1"/>
        <end position="39"/>
    </location>
</feature>
<organism evidence="5 6">
    <name type="scientific">Prorocentrum cordatum</name>
    <dbReference type="NCBI Taxonomy" id="2364126"/>
    <lineage>
        <taxon>Eukaryota</taxon>
        <taxon>Sar</taxon>
        <taxon>Alveolata</taxon>
        <taxon>Dinophyceae</taxon>
        <taxon>Prorocentrales</taxon>
        <taxon>Prorocentraceae</taxon>
        <taxon>Prorocentrum</taxon>
    </lineage>
</organism>
<sequence>MAEAGPDDADGLLDELGSQELEEDDGGEGPAAAAAQPEPIAIEAREIYQSTGFDRAGAEQCSFAWQTLRAPQGPEQFARPRFLFSDDAHWDWWTSFPGVAAAIREGALLHICTEEPCNVDALPPNCQEVAHVRDALRLDLTTVADVYAQRLEHSPGAIWPADLLGARRGGAAAGARRLARAKPAAGGAPAPFDALLGGGLAPRGGGPTLDEPTPREELRRGLAAAKGKFEGAAPAAAAPVPAGAAEPRPAEVKPRKRGLGEVLAERAAKVARPLDAEHEAKHGSWRQLHGGDEELGCASRCRRRRCRGAGGRRGLPRGLAAKRAYCRELAQESPGRLSELTLGQMAEFLRALEGGASVDPTSALALRYLPTVYLPQKPERQIGAQMFREPRALAEAIDFLLQGKVQHALDVLTQRMKAAQAAISDGHWKAAKWLELISARDEPTTLRNEEEEMIRSIELGELKPEELTTRLRPEGRAAPRGPEQRVARLDGAPPMFMTAKAAHAKKEGAMLDLDKFAARSPACGSGLLLVSEDYPWLEAEEVKGRRAAGVTARFGTTMSGVDLAVHAVQLVAEGAWLYVVVVALNYKYCGRCSEVSAPAAYQALSGATVDYAGEQAAKALPRVLAGQAPGQPKAEHAATLDALDHVGPEVAKWLACPEKADWRDLAAHLASLGIFTAPPEDELIRVQGEPLLSQPFAVEKKGSSCCGQATTSRGAFFARRAPAARHPYMAVGRPLPGALFGRPERVAHLASAAIAMGWMLAAPAYQHIHRRLRRLPSPAGAGLPIELEWRKGDSRPIVQACSGQDAGQWQVLIDNFAALEIVEEKRARQLLGTESDLQRRARDSYRRAGVAHSSEKAHLRQLRVERRGADVDGESGRLAGPRDKLPTTAALCLATPAEDLVPWRLCVTVLGKMMVEELILRIMLLPTAATSMRSRIGGMATVSDAPEFRRGVCVSKGLRRDAELGLNACGDIAEHLGVGARLLNIPADPQRPRMASSQRIPKEIVLKVLNVLVIGLVDGIGGLAAAFSRLPVGIVAYVAAETDAKARRVVRLRWPGAIDWGDVAQVDGTLIQDLYETFNDSVDICAAGAGSPRQDLSRLNLSGGGLHGRKSSLFFEAPRIFKLLRLLFGAKLHALLENVAGMAEDNARAISECLGVAPYLIYSSVLVPCRRPRLFWLSWPLQIVPPHRVVDRGVGLEVVGDAGSALDLEWEDPGRCWRGRPRPFPARAAQPLPDWYAAGRCRASRRHRAGLRGRQVRHTAVATKGSNSSDANDARCFLLGNSFCVHVAAWASQHILLAEGALSRPPALAELVHVGECRETCGQRGALEGDAGLPDRGEARRPALHCLSRAEKGSSDIRLDCGLPYRPRGRPRSSLDPFARRWRAVLSMAWTRGRQARINARELQAALAALPRRSRKACAHGSRWPHLVDSQVAAAIATKGRSSSRRVQPAPKRWMAMCIAADMHPLIGYVMSEDSPADEPPRKLRRGWRPKRRGGRPHVTCRPRAQGAAAALKRRSLRGQTLASLRVVAATRMRSARAVQHLLRHYGVSPQEVNALDVDGEDADGLVANYLEAKWREGAGIALANNTVAGVCFTVPRLRRRLDLSWALLKAWRRAEPAARALPFTPEIVGAMAGLAADAAAFDVGCLLLISFGGLLRGGEAFALTTADVLDRGEVIVLRVSTSNTTAGKDAAEAVVIRSRVAKRMLRLVVRHRALGEPLSWRSPAQLRSALAALTRGLGLPGPFSWHSCRRGGASDVFLTSSSMEATLVAGGWASSMTARIYVEGAVADLVRVRPRDQAAAAVRHRLRLLKAFAEL</sequence>
<feature type="region of interest" description="Disordered" evidence="4">
    <location>
        <begin position="230"/>
        <end position="257"/>
    </location>
</feature>
<keyword evidence="2" id="KW-0808">Transferase</keyword>
<dbReference type="InterPro" id="IPR001525">
    <property type="entry name" value="C5_MeTfrase"/>
</dbReference>
<evidence type="ECO:0000313" key="6">
    <source>
        <dbReference type="Proteomes" id="UP001189429"/>
    </source>
</evidence>
<evidence type="ECO:0000256" key="2">
    <source>
        <dbReference type="ARBA" id="ARBA00022679"/>
    </source>
</evidence>
<dbReference type="Gene3D" id="1.10.443.10">
    <property type="entry name" value="Intergrase catalytic core"/>
    <property type="match status" value="1"/>
</dbReference>
<evidence type="ECO:0000313" key="5">
    <source>
        <dbReference type="EMBL" id="CAK0847855.1"/>
    </source>
</evidence>
<dbReference type="EMBL" id="CAUYUJ010014936">
    <property type="protein sequence ID" value="CAK0847855.1"/>
    <property type="molecule type" value="Genomic_DNA"/>
</dbReference>
<dbReference type="InterPro" id="IPR029063">
    <property type="entry name" value="SAM-dependent_MTases_sf"/>
</dbReference>
<evidence type="ECO:0000256" key="4">
    <source>
        <dbReference type="SAM" id="MobiDB-lite"/>
    </source>
</evidence>
<dbReference type="Gene3D" id="3.40.50.150">
    <property type="entry name" value="Vaccinia Virus protein VP39"/>
    <property type="match status" value="1"/>
</dbReference>
<dbReference type="Pfam" id="PF00145">
    <property type="entry name" value="DNA_methylase"/>
    <property type="match status" value="1"/>
</dbReference>
<dbReference type="SUPFAM" id="SSF53335">
    <property type="entry name" value="S-adenosyl-L-methionine-dependent methyltransferases"/>
    <property type="match status" value="1"/>
</dbReference>
<name>A0ABN9TP41_9DINO</name>
<feature type="region of interest" description="Disordered" evidence="4">
    <location>
        <begin position="1473"/>
        <end position="1504"/>
    </location>
</feature>
<feature type="compositionally biased region" description="Basic residues" evidence="4">
    <location>
        <begin position="1483"/>
        <end position="1501"/>
    </location>
</feature>
<evidence type="ECO:0000256" key="3">
    <source>
        <dbReference type="ARBA" id="ARBA00023172"/>
    </source>
</evidence>
<protein>
    <recommendedName>
        <fullName evidence="7">Tyr recombinase domain-containing protein</fullName>
    </recommendedName>
</protein>
<gene>
    <name evidence="5" type="ORF">PCOR1329_LOCUS40948</name>
</gene>
<evidence type="ECO:0000256" key="1">
    <source>
        <dbReference type="ARBA" id="ARBA00022603"/>
    </source>
</evidence>
<dbReference type="Proteomes" id="UP001189429">
    <property type="component" value="Unassembled WGS sequence"/>
</dbReference>
<proteinExistence type="predicted"/>
<evidence type="ECO:0008006" key="7">
    <source>
        <dbReference type="Google" id="ProtNLM"/>
    </source>
</evidence>
<dbReference type="InterPro" id="IPR011010">
    <property type="entry name" value="DNA_brk_join_enz"/>
</dbReference>
<dbReference type="InterPro" id="IPR013762">
    <property type="entry name" value="Integrase-like_cat_sf"/>
</dbReference>
<keyword evidence="1" id="KW-0489">Methyltransferase</keyword>
<reference evidence="5" key="1">
    <citation type="submission" date="2023-10" db="EMBL/GenBank/DDBJ databases">
        <authorList>
            <person name="Chen Y."/>
            <person name="Shah S."/>
            <person name="Dougan E. K."/>
            <person name="Thang M."/>
            <person name="Chan C."/>
        </authorList>
    </citation>
    <scope>NUCLEOTIDE SEQUENCE [LARGE SCALE GENOMIC DNA]</scope>
</reference>
<feature type="compositionally biased region" description="Acidic residues" evidence="4">
    <location>
        <begin position="1"/>
        <end position="13"/>
    </location>
</feature>
<accession>A0ABN9TP41</accession>
<keyword evidence="3" id="KW-0233">DNA recombination</keyword>
<feature type="compositionally biased region" description="Low complexity" evidence="4">
    <location>
        <begin position="30"/>
        <end position="39"/>
    </location>
</feature>
<feature type="compositionally biased region" description="Low complexity" evidence="4">
    <location>
        <begin position="230"/>
        <end position="247"/>
    </location>
</feature>
<keyword evidence="6" id="KW-1185">Reference proteome</keyword>